<comment type="caution">
    <text evidence="4">The sequence shown here is derived from an EMBL/GenBank/DDBJ whole genome shotgun (WGS) entry which is preliminary data.</text>
</comment>
<feature type="region of interest" description="Disordered" evidence="2">
    <location>
        <begin position="1"/>
        <end position="139"/>
    </location>
</feature>
<feature type="compositionally biased region" description="Acidic residues" evidence="2">
    <location>
        <begin position="117"/>
        <end position="128"/>
    </location>
</feature>
<feature type="transmembrane region" description="Helical" evidence="3">
    <location>
        <begin position="903"/>
        <end position="928"/>
    </location>
</feature>
<evidence type="ECO:0000256" key="3">
    <source>
        <dbReference type="SAM" id="Phobius"/>
    </source>
</evidence>
<reference evidence="4" key="1">
    <citation type="journal article" date="2023" name="Mol. Biol. Evol.">
        <title>Third-Generation Sequencing Reveals the Adaptive Role of the Epigenome in Three Deep-Sea Polychaetes.</title>
        <authorList>
            <person name="Perez M."/>
            <person name="Aroh O."/>
            <person name="Sun Y."/>
            <person name="Lan Y."/>
            <person name="Juniper S.K."/>
            <person name="Young C.R."/>
            <person name="Angers B."/>
            <person name="Qian P.Y."/>
        </authorList>
    </citation>
    <scope>NUCLEOTIDE SEQUENCE</scope>
    <source>
        <strain evidence="4">R07B-5</strain>
    </source>
</reference>
<feature type="compositionally biased region" description="Basic and acidic residues" evidence="2">
    <location>
        <begin position="600"/>
        <end position="619"/>
    </location>
</feature>
<keyword evidence="5" id="KW-1185">Reference proteome</keyword>
<protein>
    <submittedName>
        <fullName evidence="4">Uncharacterized protein</fullName>
    </submittedName>
</protein>
<evidence type="ECO:0000256" key="1">
    <source>
        <dbReference type="SAM" id="Coils"/>
    </source>
</evidence>
<feature type="transmembrane region" description="Helical" evidence="3">
    <location>
        <begin position="813"/>
        <end position="837"/>
    </location>
</feature>
<dbReference type="PANTHER" id="PTHR33862">
    <property type="entry name" value="OROFACIAL CLEFT 1 CANDIDATE GENE 1 PROTEIN"/>
    <property type="match status" value="1"/>
</dbReference>
<keyword evidence="3" id="KW-0812">Transmembrane</keyword>
<sequence length="1117" mass="127176">MSSTTVVLSDVESKEVSDDVEVTAPGEILSPRKDHQVAASDTYVDTQDQSENAPLTETDTPQSETTESTPSNTMGTPTPPESPPATLESPPATQTENMTEPQQTTGPKSLDPKDYGIDFEEDENDDGVAYEPPDRDGYLPDLNKLLATLDEGEAPAEEPDITPSLFAHPDQVTKFKKISDLKMEMEQTDIDNYVEKFETGVKDDVLLIGDISLEEVQAEELRLRDEHVMYEMQEAQRQRDRNQEILEREEVAKKRVAAELKEKRKAMNRREVVTQHKERLMMDRLHKSFRRSENQLISVLERRKGEVKTTFGDLTEAEGEYGGSKGRRWKVDWNKTPQPIEVKLKCMRGVKDKIPAGRYVLITSLHDRLGGHVMRWSRLKGQQWGGATLPICHDGHFYNTEIKLDQSVFTVLPPKVGIRPGMVLIFELFLLRGAVVPSDRVVAWGAFPIADGKFDVVEGKYKVPFLRGEMDPQLDKHEKIEALMASDIDHWMCNLYIDIVKLPRYLAGQKEYEVELQFSSGMLAYPDRVDTGGEQYRDGEPPVPGSLLDIQSLQQTSQGLSQTSLPGSSILVNSETPLPGGSGSGEEDFKKRPLPIDATQDEKARMMQDNDSDKSSKGDLRKRHLVSSKSKLAAEEDSDNSDFDANEDVCLTKKEEGFYPVKGQPGLFYKKRRINPVDASHQRMYKLLPQTQAQKQRRRKRALTYLEELDQHTFSVKVPLSDKGHEESQSSEKMEYLSRQFLAELGLSQWRSREFWGMLTMFLLVFFIRIYLHYVAQWIYLKAIEIPINKFDFYPYTVSLNYQNTLLMVQEEVAVVLLGPFGNIFTFVLLVLTSWLIQRLLGSIPDIGSKFILAVGIQAFLDPLLILTVDCILKRYLDLGGDNPIADFAKLYFHYLRTEGSGLSGILVTIFLYFFTCFTSGAILYMYFLRLHNNGRLLDIYLRLHGDEEIFFVPYDLEMSNHELNYISKKSEQWRGEEGERRKVAVYDYIWEEEEVEQTVWDENGEERTEVKEGKKEVTTHLAIHTLHLDGLRELHRHFLRLPDGAIVEVFGDMSMAGMDKDMTKALTTGAQDLEKLTGSKNDLNKGAQRQTAITSTTFQLMNEGTNDSDANLSKMD</sequence>
<feature type="compositionally biased region" description="Polar residues" evidence="2">
    <location>
        <begin position="566"/>
        <end position="576"/>
    </location>
</feature>
<keyword evidence="1" id="KW-0175">Coiled coil</keyword>
<feature type="compositionally biased region" description="Low complexity" evidence="2">
    <location>
        <begin position="56"/>
        <end position="73"/>
    </location>
</feature>
<feature type="transmembrane region" description="Helical" evidence="3">
    <location>
        <begin position="849"/>
        <end position="869"/>
    </location>
</feature>
<evidence type="ECO:0000313" key="5">
    <source>
        <dbReference type="Proteomes" id="UP001209878"/>
    </source>
</evidence>
<feature type="transmembrane region" description="Helical" evidence="3">
    <location>
        <begin position="755"/>
        <end position="772"/>
    </location>
</feature>
<feature type="compositionally biased region" description="Low complexity" evidence="2">
    <location>
        <begin position="555"/>
        <end position="565"/>
    </location>
</feature>
<dbReference type="Proteomes" id="UP001209878">
    <property type="component" value="Unassembled WGS sequence"/>
</dbReference>
<keyword evidence="3" id="KW-0472">Membrane</keyword>
<dbReference type="EMBL" id="JAODUO010001194">
    <property type="protein sequence ID" value="KAK2169280.1"/>
    <property type="molecule type" value="Genomic_DNA"/>
</dbReference>
<keyword evidence="3" id="KW-1133">Transmembrane helix</keyword>
<proteinExistence type="predicted"/>
<gene>
    <name evidence="4" type="ORF">NP493_1197g00020</name>
</gene>
<feature type="compositionally biased region" description="Acidic residues" evidence="2">
    <location>
        <begin position="635"/>
        <end position="644"/>
    </location>
</feature>
<dbReference type="InterPro" id="IPR031390">
    <property type="entry name" value="OFCC1"/>
</dbReference>
<organism evidence="4 5">
    <name type="scientific">Ridgeia piscesae</name>
    <name type="common">Tubeworm</name>
    <dbReference type="NCBI Taxonomy" id="27915"/>
    <lineage>
        <taxon>Eukaryota</taxon>
        <taxon>Metazoa</taxon>
        <taxon>Spiralia</taxon>
        <taxon>Lophotrochozoa</taxon>
        <taxon>Annelida</taxon>
        <taxon>Polychaeta</taxon>
        <taxon>Sedentaria</taxon>
        <taxon>Canalipalpata</taxon>
        <taxon>Sabellida</taxon>
        <taxon>Siboglinidae</taxon>
        <taxon>Ridgeia</taxon>
    </lineage>
</organism>
<feature type="compositionally biased region" description="Low complexity" evidence="2">
    <location>
        <begin position="1"/>
        <end position="10"/>
    </location>
</feature>
<feature type="compositionally biased region" description="Polar residues" evidence="2">
    <location>
        <begin position="91"/>
        <end position="107"/>
    </location>
</feature>
<evidence type="ECO:0000256" key="2">
    <source>
        <dbReference type="SAM" id="MobiDB-lite"/>
    </source>
</evidence>
<feature type="region of interest" description="Disordered" evidence="2">
    <location>
        <begin position="555"/>
        <end position="644"/>
    </location>
</feature>
<dbReference type="PANTHER" id="PTHR33862:SF3">
    <property type="entry name" value="OROFACIAL CLEFT 1 CANDIDATE GENE 1 PROTEIN"/>
    <property type="match status" value="1"/>
</dbReference>
<evidence type="ECO:0000313" key="4">
    <source>
        <dbReference type="EMBL" id="KAK2169280.1"/>
    </source>
</evidence>
<accession>A0AAD9KDX0</accession>
<feature type="coiled-coil region" evidence="1">
    <location>
        <begin position="232"/>
        <end position="266"/>
    </location>
</feature>
<feature type="compositionally biased region" description="Polar residues" evidence="2">
    <location>
        <begin position="43"/>
        <end position="55"/>
    </location>
</feature>
<name>A0AAD9KDX0_RIDPI</name>
<dbReference type="AlphaFoldDB" id="A0AAD9KDX0"/>